<accession>A0A3Q9JHZ4</accession>
<evidence type="ECO:0000313" key="1">
    <source>
        <dbReference type="EMBL" id="AZS50071.1"/>
    </source>
</evidence>
<sequence length="190" mass="21833">MKLIILPILFIGLIGCDNKSNLDLSDNYHHIDRKFGLKKVQKKCKPFLDEYSPDKEISTINSFPISGYGFTSIELSFTKEGSLCVVSLKRTLPDNDNSKIQIKQDFDRLNNDLNMINKRPLHSYTINKDGMAIAQGGLDENGHVIGWGNNEYMRYEVLTMWSKTLLDTIEFSAYFKNTYEKNCFPSHFSN</sequence>
<dbReference type="KEGG" id="emo:DM558_04440"/>
<name>A0A3Q9JHZ4_9GAMM</name>
<reference evidence="2" key="1">
    <citation type="submission" date="2018-06" db="EMBL/GenBank/DDBJ databases">
        <title>Complete genome of Pseudomonas insecticola strain QZS01.</title>
        <authorList>
            <person name="Wang J."/>
            <person name="Su Q."/>
        </authorList>
    </citation>
    <scope>NUCLEOTIDE SEQUENCE [LARGE SCALE GENOMIC DNA]</scope>
    <source>
        <strain evidence="2">QZS01</strain>
    </source>
</reference>
<dbReference type="AlphaFoldDB" id="A0A3Q9JHZ4"/>
<proteinExistence type="predicted"/>
<dbReference type="PROSITE" id="PS51257">
    <property type="entry name" value="PROKAR_LIPOPROTEIN"/>
    <property type="match status" value="1"/>
</dbReference>
<evidence type="ECO:0000313" key="2">
    <source>
        <dbReference type="Proteomes" id="UP000273143"/>
    </source>
</evidence>
<protein>
    <recommendedName>
        <fullName evidence="3">Lipoprotein</fullName>
    </recommendedName>
</protein>
<keyword evidence="2" id="KW-1185">Reference proteome</keyword>
<dbReference type="RefSeq" id="WP_127162217.1">
    <property type="nucleotide sequence ID" value="NZ_CP029822.1"/>
</dbReference>
<organism evidence="1 2">
    <name type="scientific">Entomomonas moraniae</name>
    <dbReference type="NCBI Taxonomy" id="2213226"/>
    <lineage>
        <taxon>Bacteria</taxon>
        <taxon>Pseudomonadati</taxon>
        <taxon>Pseudomonadota</taxon>
        <taxon>Gammaproteobacteria</taxon>
        <taxon>Pseudomonadales</taxon>
        <taxon>Pseudomonadaceae</taxon>
        <taxon>Entomomonas</taxon>
    </lineage>
</organism>
<dbReference type="EMBL" id="CP029822">
    <property type="protein sequence ID" value="AZS50071.1"/>
    <property type="molecule type" value="Genomic_DNA"/>
</dbReference>
<gene>
    <name evidence="1" type="ORF">DM558_04440</name>
</gene>
<evidence type="ECO:0008006" key="3">
    <source>
        <dbReference type="Google" id="ProtNLM"/>
    </source>
</evidence>
<dbReference type="Proteomes" id="UP000273143">
    <property type="component" value="Chromosome"/>
</dbReference>